<organism evidence="11 12">
    <name type="scientific">Novacetimonas hansenii</name>
    <name type="common">Komagataeibacter hansenii</name>
    <dbReference type="NCBI Taxonomy" id="436"/>
    <lineage>
        <taxon>Bacteria</taxon>
        <taxon>Pseudomonadati</taxon>
        <taxon>Pseudomonadota</taxon>
        <taxon>Alphaproteobacteria</taxon>
        <taxon>Acetobacterales</taxon>
        <taxon>Acetobacteraceae</taxon>
        <taxon>Novacetimonas</taxon>
    </lineage>
</organism>
<evidence type="ECO:0000256" key="9">
    <source>
        <dbReference type="HAMAP-Rule" id="MF_01148"/>
    </source>
</evidence>
<evidence type="ECO:0000313" key="12">
    <source>
        <dbReference type="Proteomes" id="UP001202887"/>
    </source>
</evidence>
<evidence type="ECO:0000256" key="3">
    <source>
        <dbReference type="ARBA" id="ARBA00022475"/>
    </source>
</evidence>
<dbReference type="GO" id="GO:0042158">
    <property type="term" value="P:lipoprotein biosynthetic process"/>
    <property type="evidence" value="ECO:0007669"/>
    <property type="project" value="UniProtKB-UniRule"/>
</dbReference>
<dbReference type="NCBIfam" id="TIGR00546">
    <property type="entry name" value="lnt"/>
    <property type="match status" value="1"/>
</dbReference>
<feature type="transmembrane region" description="Helical" evidence="9">
    <location>
        <begin position="175"/>
        <end position="194"/>
    </location>
</feature>
<evidence type="ECO:0000256" key="2">
    <source>
        <dbReference type="ARBA" id="ARBA00010065"/>
    </source>
</evidence>
<feature type="transmembrane region" description="Helical" evidence="9">
    <location>
        <begin position="96"/>
        <end position="121"/>
    </location>
</feature>
<evidence type="ECO:0000256" key="1">
    <source>
        <dbReference type="ARBA" id="ARBA00004651"/>
    </source>
</evidence>
<dbReference type="Pfam" id="PF20154">
    <property type="entry name" value="LNT_N"/>
    <property type="match status" value="1"/>
</dbReference>
<protein>
    <recommendedName>
        <fullName evidence="9">Apolipoprotein N-acyltransferase</fullName>
        <shortName evidence="9">ALP N-acyltransferase</shortName>
        <ecNumber evidence="9">2.3.1.269</ecNumber>
    </recommendedName>
</protein>
<dbReference type="EC" id="2.3.1.269" evidence="9"/>
<dbReference type="Pfam" id="PF00795">
    <property type="entry name" value="CN_hydrolase"/>
    <property type="match status" value="1"/>
</dbReference>
<dbReference type="RefSeq" id="WP_247066946.1">
    <property type="nucleotide sequence ID" value="NZ_CP094848.1"/>
</dbReference>
<comment type="similarity">
    <text evidence="2 9">Belongs to the CN hydrolase family. Apolipoprotein N-acyltransferase subfamily.</text>
</comment>
<feature type="domain" description="CN hydrolase" evidence="10">
    <location>
        <begin position="238"/>
        <end position="481"/>
    </location>
</feature>
<dbReference type="Proteomes" id="UP001202887">
    <property type="component" value="Unassembled WGS sequence"/>
</dbReference>
<comment type="caution">
    <text evidence="11">The sequence shown here is derived from an EMBL/GenBank/DDBJ whole genome shotgun (WGS) entry which is preliminary data.</text>
</comment>
<keyword evidence="3 9" id="KW-1003">Cell membrane</keyword>
<dbReference type="HAMAP" id="MF_01148">
    <property type="entry name" value="Lnt"/>
    <property type="match status" value="1"/>
</dbReference>
<evidence type="ECO:0000256" key="4">
    <source>
        <dbReference type="ARBA" id="ARBA00022679"/>
    </source>
</evidence>
<evidence type="ECO:0000256" key="8">
    <source>
        <dbReference type="ARBA" id="ARBA00023315"/>
    </source>
</evidence>
<feature type="transmembrane region" description="Helical" evidence="9">
    <location>
        <begin position="133"/>
        <end position="155"/>
    </location>
</feature>
<keyword evidence="8 9" id="KW-0012">Acyltransferase</keyword>
<name>A0AAW5EQF1_NOVHA</name>
<reference evidence="11" key="2">
    <citation type="submission" date="2022-03" db="EMBL/GenBank/DDBJ databases">
        <authorList>
            <person name="Ryngajllo M."/>
            <person name="Jacek P."/>
            <person name="Kubiak K."/>
        </authorList>
    </citation>
    <scope>NUCLEOTIDE SEQUENCE</scope>
    <source>
        <strain evidence="11">SI1</strain>
    </source>
</reference>
<comment type="pathway">
    <text evidence="9">Protein modification; lipoprotein biosynthesis (N-acyl transfer).</text>
</comment>
<dbReference type="CDD" id="cd07571">
    <property type="entry name" value="ALP_N-acyl_transferase"/>
    <property type="match status" value="1"/>
</dbReference>
<dbReference type="PANTHER" id="PTHR38686">
    <property type="entry name" value="APOLIPOPROTEIN N-ACYLTRANSFERASE"/>
    <property type="match status" value="1"/>
</dbReference>
<evidence type="ECO:0000256" key="6">
    <source>
        <dbReference type="ARBA" id="ARBA00022989"/>
    </source>
</evidence>
<dbReference type="InterPro" id="IPR004563">
    <property type="entry name" value="Apolipo_AcylTrfase"/>
</dbReference>
<keyword evidence="5 9" id="KW-0812">Transmembrane</keyword>
<gene>
    <name evidence="9 11" type="primary">lnt</name>
    <name evidence="11" type="ORF">K1W68_08100</name>
</gene>
<dbReference type="AlphaFoldDB" id="A0AAW5EQF1"/>
<dbReference type="InterPro" id="IPR045378">
    <property type="entry name" value="LNT_N"/>
</dbReference>
<dbReference type="GO" id="GO:0005886">
    <property type="term" value="C:plasma membrane"/>
    <property type="evidence" value="ECO:0007669"/>
    <property type="project" value="UniProtKB-SubCell"/>
</dbReference>
<comment type="subcellular location">
    <subcellularLocation>
        <location evidence="1 9">Cell membrane</location>
        <topology evidence="1 9">Multi-pass membrane protein</topology>
    </subcellularLocation>
</comment>
<feature type="transmembrane region" description="Helical" evidence="9">
    <location>
        <begin position="12"/>
        <end position="34"/>
    </location>
</feature>
<dbReference type="PANTHER" id="PTHR38686:SF1">
    <property type="entry name" value="APOLIPOPROTEIN N-ACYLTRANSFERASE"/>
    <property type="match status" value="1"/>
</dbReference>
<proteinExistence type="inferred from homology"/>
<feature type="transmembrane region" description="Helical" evidence="9">
    <location>
        <begin position="71"/>
        <end position="90"/>
    </location>
</feature>
<comment type="catalytic activity">
    <reaction evidence="9">
        <text>N-terminal S-1,2-diacyl-sn-glyceryl-L-cysteinyl-[lipoprotein] + a glycerophospholipid = N-acyl-S-1,2-diacyl-sn-glyceryl-L-cysteinyl-[lipoprotein] + a 2-acyl-sn-glycero-3-phospholipid + H(+)</text>
        <dbReference type="Rhea" id="RHEA:48228"/>
        <dbReference type="Rhea" id="RHEA-COMP:14681"/>
        <dbReference type="Rhea" id="RHEA-COMP:14684"/>
        <dbReference type="ChEBI" id="CHEBI:15378"/>
        <dbReference type="ChEBI" id="CHEBI:136912"/>
        <dbReference type="ChEBI" id="CHEBI:140656"/>
        <dbReference type="ChEBI" id="CHEBI:140657"/>
        <dbReference type="ChEBI" id="CHEBI:140660"/>
        <dbReference type="EC" id="2.3.1.269"/>
    </reaction>
</comment>
<comment type="function">
    <text evidence="9">Catalyzes the phospholipid dependent N-acylation of the N-terminal cysteine of apolipoprotein, the last step in lipoprotein maturation.</text>
</comment>
<dbReference type="GO" id="GO:0016410">
    <property type="term" value="F:N-acyltransferase activity"/>
    <property type="evidence" value="ECO:0007669"/>
    <property type="project" value="UniProtKB-UniRule"/>
</dbReference>
<dbReference type="InterPro" id="IPR036526">
    <property type="entry name" value="C-N_Hydrolase_sf"/>
</dbReference>
<keyword evidence="7 9" id="KW-0472">Membrane</keyword>
<dbReference type="InterPro" id="IPR003010">
    <property type="entry name" value="C-N_Hydrolase"/>
</dbReference>
<feature type="transmembrane region" description="Helical" evidence="9">
    <location>
        <begin position="494"/>
        <end position="516"/>
    </location>
</feature>
<feature type="transmembrane region" description="Helical" evidence="9">
    <location>
        <begin position="40"/>
        <end position="59"/>
    </location>
</feature>
<accession>A0AAW5EQF1</accession>
<dbReference type="SUPFAM" id="SSF56317">
    <property type="entry name" value="Carbon-nitrogen hydrolase"/>
    <property type="match status" value="1"/>
</dbReference>
<evidence type="ECO:0000259" key="10">
    <source>
        <dbReference type="PROSITE" id="PS50263"/>
    </source>
</evidence>
<evidence type="ECO:0000313" key="11">
    <source>
        <dbReference type="EMBL" id="MCJ8353949.1"/>
    </source>
</evidence>
<keyword evidence="6 9" id="KW-1133">Transmembrane helix</keyword>
<evidence type="ECO:0000256" key="7">
    <source>
        <dbReference type="ARBA" id="ARBA00023136"/>
    </source>
</evidence>
<keyword evidence="4 9" id="KW-0808">Transferase</keyword>
<reference evidence="11" key="1">
    <citation type="journal article" date="2021" name="Polymers (Basel)">
        <title>Highly Stretchable Bacterial Cellulose Produced by Komagataeibacter hansenii SI1.</title>
        <authorList>
            <person name="Cielecka I."/>
            <person name="Ryngajllo M."/>
            <person name="Maniukiewicz W."/>
            <person name="Bielecki S."/>
        </authorList>
    </citation>
    <scope>NUCLEOTIDE SEQUENCE</scope>
    <source>
        <strain evidence="11">SI1</strain>
    </source>
</reference>
<evidence type="ECO:0000256" key="5">
    <source>
        <dbReference type="ARBA" id="ARBA00022692"/>
    </source>
</evidence>
<feature type="transmembrane region" description="Helical" evidence="9">
    <location>
        <begin position="201"/>
        <end position="222"/>
    </location>
</feature>
<dbReference type="Gene3D" id="3.60.110.10">
    <property type="entry name" value="Carbon-nitrogen hydrolase"/>
    <property type="match status" value="1"/>
</dbReference>
<dbReference type="EMBL" id="JAIBCX010000017">
    <property type="protein sequence ID" value="MCJ8353949.1"/>
    <property type="molecule type" value="Genomic_DNA"/>
</dbReference>
<sequence length="526" mass="56268">MTFLAALRSRRDAVLALTGWRADIAMLLVGAVAALALPPVHLVVVLVVCFPILMGMIDAAPDWRGAARRGFMFGLGLHTAGLYWLTDAIMLRADAFWWLVPLASPGCALILTPTTAIPAALSRGVPAGVARGLVLAGAWTLADMMRVFIFSGFPWNPPGSVWEFPGLFGDVMIQPAAWVGVDGLTLLTMVVALAPAWGRRGWACVATILVLWVGAGGARLFLGPRVHDAQRNPVVVLVQGNVPESEKMAGNDDIAIFRRYLALTHDGVGQALSRDIQGRPVVFAWPESAFPGLLLEDAIARRMIMQAGQGARAGIIGTLRQDEQDHWRNSMAVLLPPDGQVGGLYDKSHLVPFGEYQPALLPFHVVPGDGMAAGDGVRTWHVPGIAPVGPLICYEVIFSGQTVDAHDRPTWLINSTNDGWYGNSAGPRQHLAAVRMRAVEEGLPIARAANTGISAIFDGYGHEVARLGWDRTGVIVRQMPDALPPPLFARWGRLVPVVLAAVLLVSGFVVAVMAAGRRNAVISARS</sequence>
<dbReference type="PROSITE" id="PS50263">
    <property type="entry name" value="CN_HYDROLASE"/>
    <property type="match status" value="1"/>
</dbReference>